<feature type="domain" description="Amidohydrolase-related" evidence="9">
    <location>
        <begin position="52"/>
        <end position="382"/>
    </location>
</feature>
<gene>
    <name evidence="10" type="primary">nagA</name>
    <name evidence="10" type="ORF">H7849_12865</name>
</gene>
<evidence type="ECO:0000256" key="5">
    <source>
        <dbReference type="PIRNR" id="PIRNR038994"/>
    </source>
</evidence>
<comment type="similarity">
    <text evidence="1 5">Belongs to the metallo-dependent hydrolases superfamily. NagA family.</text>
</comment>
<dbReference type="Proteomes" id="UP000515312">
    <property type="component" value="Chromosome"/>
</dbReference>
<organism evidence="10 11">
    <name type="scientific">Alloacidobacterium dinghuense</name>
    <dbReference type="NCBI Taxonomy" id="2763107"/>
    <lineage>
        <taxon>Bacteria</taxon>
        <taxon>Pseudomonadati</taxon>
        <taxon>Acidobacteriota</taxon>
        <taxon>Terriglobia</taxon>
        <taxon>Terriglobales</taxon>
        <taxon>Acidobacteriaceae</taxon>
        <taxon>Alloacidobacterium</taxon>
    </lineage>
</organism>
<protein>
    <submittedName>
        <fullName evidence="10">N-acetylglucosamine-6-phosphate deacetylase</fullName>
        <ecNumber evidence="10">3.5.1.25</ecNumber>
    </submittedName>
</protein>
<dbReference type="InterPro" id="IPR011059">
    <property type="entry name" value="Metal-dep_hydrolase_composite"/>
</dbReference>
<dbReference type="KEGG" id="adin:H7849_12865"/>
<dbReference type="GO" id="GO:0008448">
    <property type="term" value="F:N-acetylglucosamine-6-phosphate deacetylase activity"/>
    <property type="evidence" value="ECO:0007669"/>
    <property type="project" value="UniProtKB-EC"/>
</dbReference>
<feature type="binding site" evidence="7">
    <location>
        <begin position="221"/>
        <end position="222"/>
    </location>
    <ligand>
        <name>substrate</name>
    </ligand>
</feature>
<dbReference type="Pfam" id="PF01979">
    <property type="entry name" value="Amidohydro_1"/>
    <property type="match status" value="1"/>
</dbReference>
<dbReference type="EC" id="3.5.1.25" evidence="10"/>
<evidence type="ECO:0000256" key="6">
    <source>
        <dbReference type="PIRSR" id="PIRSR038994-1"/>
    </source>
</evidence>
<dbReference type="NCBIfam" id="TIGR00221">
    <property type="entry name" value="nagA"/>
    <property type="match status" value="1"/>
</dbReference>
<dbReference type="EMBL" id="CP060394">
    <property type="protein sequence ID" value="QNI30097.1"/>
    <property type="molecule type" value="Genomic_DNA"/>
</dbReference>
<keyword evidence="4 5" id="KW-0119">Carbohydrate metabolism</keyword>
<feature type="active site" description="Proton donor/acceptor" evidence="6">
    <location>
        <position position="276"/>
    </location>
</feature>
<dbReference type="RefSeq" id="WP_186739707.1">
    <property type="nucleotide sequence ID" value="NZ_CP060394.1"/>
</dbReference>
<dbReference type="InterPro" id="IPR006680">
    <property type="entry name" value="Amidohydro-rel"/>
</dbReference>
<proteinExistence type="inferred from homology"/>
<evidence type="ECO:0000256" key="1">
    <source>
        <dbReference type="ARBA" id="ARBA00010716"/>
    </source>
</evidence>
<evidence type="ECO:0000256" key="7">
    <source>
        <dbReference type="PIRSR" id="PIRSR038994-2"/>
    </source>
</evidence>
<name>A0A7G8BC27_9BACT</name>
<feature type="binding site" evidence="8">
    <location>
        <position position="131"/>
    </location>
    <ligand>
        <name>Zn(2+)</name>
        <dbReference type="ChEBI" id="CHEBI:29105"/>
    </ligand>
</feature>
<dbReference type="SUPFAM" id="SSF51338">
    <property type="entry name" value="Composite domain of metallo-dependent hydrolases"/>
    <property type="match status" value="1"/>
</dbReference>
<dbReference type="CDD" id="cd00854">
    <property type="entry name" value="NagA"/>
    <property type="match status" value="1"/>
</dbReference>
<dbReference type="PANTHER" id="PTHR11113">
    <property type="entry name" value="N-ACETYLGLUCOSAMINE-6-PHOSPHATE DEACETYLASE"/>
    <property type="match status" value="1"/>
</dbReference>
<evidence type="ECO:0000256" key="3">
    <source>
        <dbReference type="ARBA" id="ARBA00022801"/>
    </source>
</evidence>
<keyword evidence="2 8" id="KW-0479">Metal-binding</keyword>
<dbReference type="Gene3D" id="3.20.20.140">
    <property type="entry name" value="Metal-dependent hydrolases"/>
    <property type="match status" value="1"/>
</dbReference>
<keyword evidence="11" id="KW-1185">Reference proteome</keyword>
<feature type="binding site" evidence="8">
    <location>
        <position position="197"/>
    </location>
    <ligand>
        <name>Zn(2+)</name>
        <dbReference type="ChEBI" id="CHEBI:29105"/>
    </ligand>
</feature>
<evidence type="ECO:0000256" key="8">
    <source>
        <dbReference type="PIRSR" id="PIRSR038994-3"/>
    </source>
</evidence>
<evidence type="ECO:0000259" key="9">
    <source>
        <dbReference type="Pfam" id="PF01979"/>
    </source>
</evidence>
<dbReference type="PIRSF" id="PIRSF038994">
    <property type="entry name" value="NagA"/>
    <property type="match status" value="1"/>
</dbReference>
<evidence type="ECO:0000313" key="10">
    <source>
        <dbReference type="EMBL" id="QNI30097.1"/>
    </source>
</evidence>
<evidence type="ECO:0000256" key="2">
    <source>
        <dbReference type="ARBA" id="ARBA00022723"/>
    </source>
</evidence>
<dbReference type="GO" id="GO:0006046">
    <property type="term" value="P:N-acetylglucosamine catabolic process"/>
    <property type="evidence" value="ECO:0007669"/>
    <property type="project" value="TreeGrafter"/>
</dbReference>
<comment type="cofactor">
    <cofactor evidence="8">
        <name>a divalent metal cation</name>
        <dbReference type="ChEBI" id="CHEBI:60240"/>
    </cofactor>
    <text evidence="8">Binds 1 divalent metal cation per subunit.</text>
</comment>
<accession>A0A7G8BC27</accession>
<reference evidence="10 11" key="1">
    <citation type="submission" date="2020-08" db="EMBL/GenBank/DDBJ databases">
        <title>Edaphobacter telluris sp. nov. and Acidobacterium dinghuensis sp. nov., two acidobacteria isolated from forest soil.</title>
        <authorList>
            <person name="Fu J."/>
            <person name="Qiu L."/>
        </authorList>
    </citation>
    <scope>NUCLEOTIDE SEQUENCE [LARGE SCALE GENOMIC DNA]</scope>
    <source>
        <strain evidence="10">4Y35</strain>
    </source>
</reference>
<dbReference type="InterPro" id="IPR032466">
    <property type="entry name" value="Metal_Hydrolase"/>
</dbReference>
<dbReference type="GO" id="GO:0046872">
    <property type="term" value="F:metal ion binding"/>
    <property type="evidence" value="ECO:0007669"/>
    <property type="project" value="UniProtKB-KW"/>
</dbReference>
<dbReference type="PANTHER" id="PTHR11113:SF14">
    <property type="entry name" value="N-ACETYLGLUCOSAMINE-6-PHOSPHATE DEACETYLASE"/>
    <property type="match status" value="1"/>
</dbReference>
<keyword evidence="3 5" id="KW-0378">Hydrolase</keyword>
<evidence type="ECO:0000313" key="11">
    <source>
        <dbReference type="Proteomes" id="UP000515312"/>
    </source>
</evidence>
<sequence>MRRVITAEKLLTPDKTFSRPVVVIEDGAISSITSRADGAVAAGEVRDYPGTTLVPAYLDVHFHGSGGADVMDGSRESLTTIGRFLARYGVGSYLATTISAPVDTTLRSLRGLAKLIGSEIEGARPLGIHIEGPFISHAKRGAHAERDLQLPTLSLFNRMWEAAEGHIRLMTIAPELPGADEVMARGKELGVRISLGHSNAGTEDTLRGIRAGATSATHTFNAMRRFDHREPGMLGVVLDRPELFAEIISDGLHVHPTVVRMFWKEKGSERAILVTDAMSATGMPDGNYRLGELEVRVKDGKCIIGEDTLAGSTLTMDRAVRNFAEFTGADIGTAATLATRNPARMIGLDSQVGALEVGRAADLIVLSPKGEVIETILRGQPVAAA</sequence>
<dbReference type="Gene3D" id="2.30.40.10">
    <property type="entry name" value="Urease, subunit C, domain 1"/>
    <property type="match status" value="1"/>
</dbReference>
<feature type="binding site" evidence="8">
    <location>
        <position position="218"/>
    </location>
    <ligand>
        <name>Zn(2+)</name>
        <dbReference type="ChEBI" id="CHEBI:29105"/>
    </ligand>
</feature>
<dbReference type="InterPro" id="IPR003764">
    <property type="entry name" value="GlcNAc_6-P_deAcase"/>
</dbReference>
<dbReference type="SUPFAM" id="SSF51556">
    <property type="entry name" value="Metallo-dependent hydrolases"/>
    <property type="match status" value="1"/>
</dbReference>
<feature type="binding site" evidence="7">
    <location>
        <position position="253"/>
    </location>
    <ligand>
        <name>substrate</name>
    </ligand>
</feature>
<feature type="binding site" evidence="7">
    <location>
        <begin position="309"/>
        <end position="311"/>
    </location>
    <ligand>
        <name>substrate</name>
    </ligand>
</feature>
<feature type="binding site" evidence="7">
    <location>
        <position position="229"/>
    </location>
    <ligand>
        <name>substrate</name>
    </ligand>
</feature>
<dbReference type="FunFam" id="3.20.20.140:FF:000004">
    <property type="entry name" value="N-acetylglucosamine-6-phosphate deacetylase"/>
    <property type="match status" value="1"/>
</dbReference>
<evidence type="ECO:0000256" key="4">
    <source>
        <dbReference type="ARBA" id="ARBA00023277"/>
    </source>
</evidence>
<dbReference type="AlphaFoldDB" id="A0A7G8BC27"/>
<feature type="binding site" evidence="7">
    <location>
        <position position="142"/>
    </location>
    <ligand>
        <name>substrate</name>
    </ligand>
</feature>